<protein>
    <submittedName>
        <fullName evidence="1">DUF3037 domain-containing protein</fullName>
    </submittedName>
</protein>
<proteinExistence type="predicted"/>
<gene>
    <name evidence="1" type="ORF">HGO26_11595</name>
</gene>
<dbReference type="EMBL" id="JABAEB010000006">
    <property type="protein sequence ID" value="NLQ23510.1"/>
    <property type="molecule type" value="Genomic_DNA"/>
</dbReference>
<organism evidence="1 2">
    <name type="scientific">Shewanella oncorhynchi</name>
    <dbReference type="NCBI Taxonomy" id="2726434"/>
    <lineage>
        <taxon>Bacteria</taxon>
        <taxon>Pseudomonadati</taxon>
        <taxon>Pseudomonadota</taxon>
        <taxon>Gammaproteobacteria</taxon>
        <taxon>Alteromonadales</taxon>
        <taxon>Shewanellaceae</taxon>
        <taxon>Shewanella</taxon>
    </lineage>
</organism>
<comment type="caution">
    <text evidence="1">The sequence shown here is derived from an EMBL/GenBank/DDBJ whole genome shotgun (WGS) entry which is preliminary data.</text>
</comment>
<dbReference type="RefSeq" id="WP_168825308.1">
    <property type="nucleotide sequence ID" value="NZ_JABAEB010000006.1"/>
</dbReference>
<dbReference type="Proteomes" id="UP000527352">
    <property type="component" value="Unassembled WGS sequence"/>
</dbReference>
<accession>A0ABX1KMU2</accession>
<evidence type="ECO:0000313" key="1">
    <source>
        <dbReference type="EMBL" id="NLQ23510.1"/>
    </source>
</evidence>
<evidence type="ECO:0000313" key="2">
    <source>
        <dbReference type="Proteomes" id="UP000527352"/>
    </source>
</evidence>
<keyword evidence="2" id="KW-1185">Reference proteome</keyword>
<sequence>MTVLCHYAIIRFMPFLETEEFANVGVLLFAPQTGYSAFKLAPKRFARVTDFFDDLDGNIYQKGLHIFETELQRVTVDHAYLTGKSQLGVFQEVTRLREGVFRFGNMSAIFADDPAKKLDELYDYFVGRDFVTKEYREQVMVKTLRGGLRKNVSDMHFVQKELTGELNTAIKMPLVATLDTYLKVIKPLAFNHTKPMSLLEHGEKWIGRAKRLLNNDTVQPQHMLFTVEKPTKCKYDLEAAYLEIEREMLNLGVNVLPFADKQAIYQFAKQLQIPDEKPFQLT</sequence>
<reference evidence="1 2" key="1">
    <citation type="submission" date="2020-04" db="EMBL/GenBank/DDBJ databases">
        <title>The first description of lens atrophy caused by putative novel Shewanella sp. that is a new emerging pathogen for cultured rainbow trout?</title>
        <authorList>
            <person name="Saticioglu I.B."/>
            <person name="Duman M."/>
            <person name="Altun S."/>
        </authorList>
    </citation>
    <scope>NUCLEOTIDE SEQUENCE [LARGE SCALE GENOMIC DNA]</scope>
    <source>
        <strain evidence="1 2">S-1</strain>
    </source>
</reference>
<name>A0ABX1KMU2_9GAMM</name>
<dbReference type="Pfam" id="PF11236">
    <property type="entry name" value="DUF3037"/>
    <property type="match status" value="1"/>
</dbReference>
<dbReference type="InterPro" id="IPR021398">
    <property type="entry name" value="DUF3037"/>
</dbReference>